<evidence type="ECO:0000256" key="6">
    <source>
        <dbReference type="ARBA" id="ARBA00022801"/>
    </source>
</evidence>
<dbReference type="InterPro" id="IPR003959">
    <property type="entry name" value="ATPase_AAA_core"/>
</dbReference>
<evidence type="ECO:0000256" key="4">
    <source>
        <dbReference type="ARBA" id="ARBA00022741"/>
    </source>
</evidence>
<protein>
    <recommendedName>
        <fullName evidence="18">P-loop containing nucleoside triphosphate hydrolase protein</fullName>
    </recommendedName>
</protein>
<dbReference type="EMBL" id="KN838606">
    <property type="protein sequence ID" value="KIK01466.1"/>
    <property type="molecule type" value="Genomic_DNA"/>
</dbReference>
<organism evidence="16 17">
    <name type="scientific">Laccaria amethystina LaAM-08-1</name>
    <dbReference type="NCBI Taxonomy" id="1095629"/>
    <lineage>
        <taxon>Eukaryota</taxon>
        <taxon>Fungi</taxon>
        <taxon>Dikarya</taxon>
        <taxon>Basidiomycota</taxon>
        <taxon>Agaricomycotina</taxon>
        <taxon>Agaricomycetes</taxon>
        <taxon>Agaricomycetidae</taxon>
        <taxon>Agaricales</taxon>
        <taxon>Agaricineae</taxon>
        <taxon>Hydnangiaceae</taxon>
        <taxon>Laccaria</taxon>
    </lineage>
</organism>
<dbReference type="OrthoDB" id="10251412at2759"/>
<dbReference type="Pfam" id="PF08740">
    <property type="entry name" value="BCS1_N"/>
    <property type="match status" value="1"/>
</dbReference>
<keyword evidence="6" id="KW-0378">Hydrolase</keyword>
<proteinExistence type="inferred from homology"/>
<dbReference type="HOGENOM" id="CLU_010189_3_2_1"/>
<keyword evidence="8" id="KW-1133">Transmembrane helix</keyword>
<evidence type="ECO:0000259" key="15">
    <source>
        <dbReference type="SMART" id="SM01024"/>
    </source>
</evidence>
<dbReference type="PROSITE" id="PS00674">
    <property type="entry name" value="AAA"/>
    <property type="match status" value="1"/>
</dbReference>
<feature type="domain" description="AAA+ ATPase" evidence="14">
    <location>
        <begin position="273"/>
        <end position="419"/>
    </location>
</feature>
<dbReference type="InterPro" id="IPR027417">
    <property type="entry name" value="P-loop_NTPase"/>
</dbReference>
<reference evidence="16 17" key="1">
    <citation type="submission" date="2014-04" db="EMBL/GenBank/DDBJ databases">
        <authorList>
            <consortium name="DOE Joint Genome Institute"/>
            <person name="Kuo A."/>
            <person name="Kohler A."/>
            <person name="Nagy L.G."/>
            <person name="Floudas D."/>
            <person name="Copeland A."/>
            <person name="Barry K.W."/>
            <person name="Cichocki N."/>
            <person name="Veneault-Fourrey C."/>
            <person name="LaButti K."/>
            <person name="Lindquist E.A."/>
            <person name="Lipzen A."/>
            <person name="Lundell T."/>
            <person name="Morin E."/>
            <person name="Murat C."/>
            <person name="Sun H."/>
            <person name="Tunlid A."/>
            <person name="Henrissat B."/>
            <person name="Grigoriev I.V."/>
            <person name="Hibbett D.S."/>
            <person name="Martin F."/>
            <person name="Nordberg H.P."/>
            <person name="Cantor M.N."/>
            <person name="Hua S.X."/>
        </authorList>
    </citation>
    <scope>NUCLEOTIDE SEQUENCE [LARGE SCALE GENOMIC DNA]</scope>
    <source>
        <strain evidence="16 17">LaAM-08-1</strain>
    </source>
</reference>
<evidence type="ECO:0000256" key="10">
    <source>
        <dbReference type="ARBA" id="ARBA00023136"/>
    </source>
</evidence>
<keyword evidence="4 12" id="KW-0547">Nucleotide-binding</keyword>
<dbReference type="InterPro" id="IPR003593">
    <property type="entry name" value="AAA+_ATPase"/>
</dbReference>
<dbReference type="SMART" id="SM01024">
    <property type="entry name" value="BCS1_N"/>
    <property type="match status" value="1"/>
</dbReference>
<dbReference type="SMART" id="SM00382">
    <property type="entry name" value="AAA"/>
    <property type="match status" value="1"/>
</dbReference>
<evidence type="ECO:0000256" key="2">
    <source>
        <dbReference type="ARBA" id="ARBA00007448"/>
    </source>
</evidence>
<evidence type="ECO:0000256" key="12">
    <source>
        <dbReference type="RuleBase" id="RU003651"/>
    </source>
</evidence>
<dbReference type="InterPro" id="IPR003960">
    <property type="entry name" value="ATPase_AAA_CS"/>
</dbReference>
<dbReference type="Pfam" id="PF25426">
    <property type="entry name" value="AAA_lid_BCS1"/>
    <property type="match status" value="1"/>
</dbReference>
<comment type="similarity">
    <text evidence="2">Belongs to the AAA ATPase family. BCS1 subfamily.</text>
</comment>
<evidence type="ECO:0000256" key="1">
    <source>
        <dbReference type="ARBA" id="ARBA00004434"/>
    </source>
</evidence>
<evidence type="ECO:0000256" key="11">
    <source>
        <dbReference type="ARBA" id="ARBA00048778"/>
    </source>
</evidence>
<feature type="region of interest" description="Disordered" evidence="13">
    <location>
        <begin position="347"/>
        <end position="369"/>
    </location>
</feature>
<evidence type="ECO:0000256" key="3">
    <source>
        <dbReference type="ARBA" id="ARBA00022692"/>
    </source>
</evidence>
<feature type="domain" description="BCS1 N-terminal" evidence="15">
    <location>
        <begin position="59"/>
        <end position="242"/>
    </location>
</feature>
<reference evidence="17" key="2">
    <citation type="submission" date="2015-01" db="EMBL/GenBank/DDBJ databases">
        <title>Evolutionary Origins and Diversification of the Mycorrhizal Mutualists.</title>
        <authorList>
            <consortium name="DOE Joint Genome Institute"/>
            <consortium name="Mycorrhizal Genomics Consortium"/>
            <person name="Kohler A."/>
            <person name="Kuo A."/>
            <person name="Nagy L.G."/>
            <person name="Floudas D."/>
            <person name="Copeland A."/>
            <person name="Barry K.W."/>
            <person name="Cichocki N."/>
            <person name="Veneault-Fourrey C."/>
            <person name="LaButti K."/>
            <person name="Lindquist E.A."/>
            <person name="Lipzen A."/>
            <person name="Lundell T."/>
            <person name="Morin E."/>
            <person name="Murat C."/>
            <person name="Riley R."/>
            <person name="Ohm R."/>
            <person name="Sun H."/>
            <person name="Tunlid A."/>
            <person name="Henrissat B."/>
            <person name="Grigoriev I.V."/>
            <person name="Hibbett D.S."/>
            <person name="Martin F."/>
        </authorList>
    </citation>
    <scope>NUCLEOTIDE SEQUENCE [LARGE SCALE GENOMIC DNA]</scope>
    <source>
        <strain evidence="17">LaAM-08-1</strain>
    </source>
</reference>
<evidence type="ECO:0000256" key="8">
    <source>
        <dbReference type="ARBA" id="ARBA00022989"/>
    </source>
</evidence>
<evidence type="ECO:0000256" key="9">
    <source>
        <dbReference type="ARBA" id="ARBA00023128"/>
    </source>
</evidence>
<evidence type="ECO:0000259" key="14">
    <source>
        <dbReference type="SMART" id="SM00382"/>
    </source>
</evidence>
<keyword evidence="10" id="KW-0472">Membrane</keyword>
<keyword evidence="9" id="KW-0496">Mitochondrion</keyword>
<name>A0A0C9X8Y3_9AGAR</name>
<keyword evidence="17" id="KW-1185">Reference proteome</keyword>
<dbReference type="GO" id="GO:0005524">
    <property type="term" value="F:ATP binding"/>
    <property type="evidence" value="ECO:0007669"/>
    <property type="project" value="UniProtKB-KW"/>
</dbReference>
<gene>
    <name evidence="16" type="ORF">K443DRAFT_564872</name>
</gene>
<evidence type="ECO:0000256" key="13">
    <source>
        <dbReference type="SAM" id="MobiDB-lite"/>
    </source>
</evidence>
<dbReference type="InterPro" id="IPR057495">
    <property type="entry name" value="AAA_lid_BCS1"/>
</dbReference>
<evidence type="ECO:0000313" key="16">
    <source>
        <dbReference type="EMBL" id="KIK01466.1"/>
    </source>
</evidence>
<dbReference type="Pfam" id="PF00004">
    <property type="entry name" value="AAA"/>
    <property type="match status" value="1"/>
</dbReference>
<dbReference type="InterPro" id="IPR050747">
    <property type="entry name" value="Mitochondrial_chaperone_BCS1"/>
</dbReference>
<dbReference type="AlphaFoldDB" id="A0A0C9X8Y3"/>
<evidence type="ECO:0000313" key="17">
    <source>
        <dbReference type="Proteomes" id="UP000054477"/>
    </source>
</evidence>
<dbReference type="SUPFAM" id="SSF52540">
    <property type="entry name" value="P-loop containing nucleoside triphosphate hydrolases"/>
    <property type="match status" value="1"/>
</dbReference>
<dbReference type="GO" id="GO:0016887">
    <property type="term" value="F:ATP hydrolysis activity"/>
    <property type="evidence" value="ECO:0007669"/>
    <property type="project" value="InterPro"/>
</dbReference>
<evidence type="ECO:0000256" key="5">
    <source>
        <dbReference type="ARBA" id="ARBA00022792"/>
    </source>
</evidence>
<evidence type="ECO:0000256" key="7">
    <source>
        <dbReference type="ARBA" id="ARBA00022840"/>
    </source>
</evidence>
<dbReference type="Proteomes" id="UP000054477">
    <property type="component" value="Unassembled WGS sequence"/>
</dbReference>
<dbReference type="GO" id="GO:0005743">
    <property type="term" value="C:mitochondrial inner membrane"/>
    <property type="evidence" value="ECO:0007669"/>
    <property type="project" value="UniProtKB-SubCell"/>
</dbReference>
<dbReference type="InterPro" id="IPR014851">
    <property type="entry name" value="BCS1_N"/>
</dbReference>
<comment type="subcellular location">
    <subcellularLocation>
        <location evidence="1">Mitochondrion inner membrane</location>
        <topology evidence="1">Single-pass membrane protein</topology>
    </subcellularLocation>
</comment>
<evidence type="ECO:0008006" key="18">
    <source>
        <dbReference type="Google" id="ProtNLM"/>
    </source>
</evidence>
<accession>A0A0C9X8Y3</accession>
<comment type="catalytic activity">
    <reaction evidence="11">
        <text>ATP + H2O = ADP + phosphate + H(+)</text>
        <dbReference type="Rhea" id="RHEA:13065"/>
        <dbReference type="ChEBI" id="CHEBI:15377"/>
        <dbReference type="ChEBI" id="CHEBI:15378"/>
        <dbReference type="ChEBI" id="CHEBI:30616"/>
        <dbReference type="ChEBI" id="CHEBI:43474"/>
        <dbReference type="ChEBI" id="CHEBI:456216"/>
    </reaction>
    <physiologicalReaction direction="left-to-right" evidence="11">
        <dbReference type="Rhea" id="RHEA:13066"/>
    </physiologicalReaction>
</comment>
<sequence length="568" mass="63803">MATPLVLAQQVFSALTNNLATNSTSEAAQATPVPFPTDLSSLVTFLCSLSALRDWLKLLVFGFVLESLRRLAFHFYYKLYDSLFITATFEEEDASYDWVMVWLSKQPSWSQTRNVQISTRNFNLQSNAILIEGEDEDPMAAVVKNDRKLTYLPSVSSTFSMWYKRRWVRVTRNIRDGYYGRREESLELCIMSWGNNILNQLLLEAKKEYLAAQEHTISIYVSDSSNNWRHIASRPKRPLKSIVLDPGVKDLLIDDARDFLESKSWYSARGIPFRRGYLLYGAPGSGKTSIIHSLAGELGLDVYVISLSRSGLDDTALSELISELPEKCIALMEDIDAAFSQTMNRDAQEDIGQDKADQPPRPKQTTSKISLSGLLNALDGVGAQEGRILFATTNKYDSLDSALCRPGRMDIHIEFKLASKYQAEELYRCFYLPDLESEVNGKVAEDDSGYSTADNDEKITTPHVTEIFEAETLPLVDEETRIIGTSHRARVPKLSSSQVSKLAARFAEAIPEREFSMASLQGYLMAYKIRPYEAVSEAPAWVEKERAEIAMKKAQPAKDSAKGATKDT</sequence>
<dbReference type="Gene3D" id="3.40.50.300">
    <property type="entry name" value="P-loop containing nucleotide triphosphate hydrolases"/>
    <property type="match status" value="1"/>
</dbReference>
<dbReference type="PANTHER" id="PTHR23070">
    <property type="entry name" value="BCS1 AAA-TYPE ATPASE"/>
    <property type="match status" value="1"/>
</dbReference>
<keyword evidence="7 12" id="KW-0067">ATP-binding</keyword>
<keyword evidence="5" id="KW-0999">Mitochondrion inner membrane</keyword>
<dbReference type="STRING" id="1095629.A0A0C9X8Y3"/>
<keyword evidence="3" id="KW-0812">Transmembrane</keyword>
<feature type="compositionally biased region" description="Basic and acidic residues" evidence="13">
    <location>
        <begin position="347"/>
        <end position="360"/>
    </location>
</feature>